<dbReference type="SMART" id="SM00895">
    <property type="entry name" value="FCD"/>
    <property type="match status" value="1"/>
</dbReference>
<dbReference type="SUPFAM" id="SSF46785">
    <property type="entry name" value="Winged helix' DNA-binding domain"/>
    <property type="match status" value="1"/>
</dbReference>
<dbReference type="SUPFAM" id="SSF48008">
    <property type="entry name" value="GntR ligand-binding domain-like"/>
    <property type="match status" value="1"/>
</dbReference>
<keyword evidence="1" id="KW-0805">Transcription regulation</keyword>
<accession>A0A4R8MJW3</accession>
<dbReference type="Gene3D" id="1.20.120.530">
    <property type="entry name" value="GntR ligand-binding domain-like"/>
    <property type="match status" value="1"/>
</dbReference>
<gene>
    <name evidence="5" type="ORF">C8D99_10193</name>
</gene>
<dbReference type="SMART" id="SM00345">
    <property type="entry name" value="HTH_GNTR"/>
    <property type="match status" value="1"/>
</dbReference>
<dbReference type="InterPro" id="IPR000524">
    <property type="entry name" value="Tscrpt_reg_HTH_GntR"/>
</dbReference>
<evidence type="ECO:0000256" key="3">
    <source>
        <dbReference type="ARBA" id="ARBA00023163"/>
    </source>
</evidence>
<evidence type="ECO:0000313" key="5">
    <source>
        <dbReference type="EMBL" id="TDY64947.1"/>
    </source>
</evidence>
<reference evidence="5 6" key="1">
    <citation type="submission" date="2019-03" db="EMBL/GenBank/DDBJ databases">
        <title>Genomic Encyclopedia of Type Strains, Phase IV (KMG-IV): sequencing the most valuable type-strain genomes for metagenomic binning, comparative biology and taxonomic classification.</title>
        <authorList>
            <person name="Goeker M."/>
        </authorList>
    </citation>
    <scope>NUCLEOTIDE SEQUENCE [LARGE SCALE GENOMIC DNA]</scope>
    <source>
        <strain evidence="5 6">DSM 25964</strain>
    </source>
</reference>
<dbReference type="InterPro" id="IPR008920">
    <property type="entry name" value="TF_FadR/GntR_C"/>
</dbReference>
<organism evidence="5 6">
    <name type="scientific">Aminivibrio pyruvatiphilus</name>
    <dbReference type="NCBI Taxonomy" id="1005740"/>
    <lineage>
        <taxon>Bacteria</taxon>
        <taxon>Thermotogati</taxon>
        <taxon>Synergistota</taxon>
        <taxon>Synergistia</taxon>
        <taxon>Synergistales</taxon>
        <taxon>Aminobacteriaceae</taxon>
        <taxon>Aminivibrio</taxon>
    </lineage>
</organism>
<evidence type="ECO:0000256" key="2">
    <source>
        <dbReference type="ARBA" id="ARBA00023125"/>
    </source>
</evidence>
<dbReference type="Pfam" id="PF07729">
    <property type="entry name" value="FCD"/>
    <property type="match status" value="1"/>
</dbReference>
<dbReference type="Pfam" id="PF00392">
    <property type="entry name" value="GntR"/>
    <property type="match status" value="1"/>
</dbReference>
<dbReference type="GO" id="GO:0003700">
    <property type="term" value="F:DNA-binding transcription factor activity"/>
    <property type="evidence" value="ECO:0007669"/>
    <property type="project" value="InterPro"/>
</dbReference>
<protein>
    <submittedName>
        <fullName evidence="5">DNA-binding GntR family transcriptional regulator</fullName>
    </submittedName>
</protein>
<proteinExistence type="predicted"/>
<dbReference type="PANTHER" id="PTHR43537:SF51">
    <property type="entry name" value="HTH-TYPE TRANSCRIPTIONAL REGULATOR LGOR-RELATED"/>
    <property type="match status" value="1"/>
</dbReference>
<feature type="domain" description="HTH gntR-type" evidence="4">
    <location>
        <begin position="3"/>
        <end position="70"/>
    </location>
</feature>
<evidence type="ECO:0000259" key="4">
    <source>
        <dbReference type="PROSITE" id="PS50949"/>
    </source>
</evidence>
<keyword evidence="6" id="KW-1185">Reference proteome</keyword>
<dbReference type="CDD" id="cd07377">
    <property type="entry name" value="WHTH_GntR"/>
    <property type="match status" value="1"/>
</dbReference>
<dbReference type="GO" id="GO:0003677">
    <property type="term" value="F:DNA binding"/>
    <property type="evidence" value="ECO:0007669"/>
    <property type="project" value="UniProtKB-KW"/>
</dbReference>
<dbReference type="Gene3D" id="1.10.10.10">
    <property type="entry name" value="Winged helix-like DNA-binding domain superfamily/Winged helix DNA-binding domain"/>
    <property type="match status" value="1"/>
</dbReference>
<dbReference type="InterPro" id="IPR036390">
    <property type="entry name" value="WH_DNA-bd_sf"/>
</dbReference>
<dbReference type="PRINTS" id="PR00035">
    <property type="entry name" value="HTHGNTR"/>
</dbReference>
<dbReference type="RefSeq" id="WP_166669937.1">
    <property type="nucleotide sequence ID" value="NZ_SORI01000001.1"/>
</dbReference>
<dbReference type="PANTHER" id="PTHR43537">
    <property type="entry name" value="TRANSCRIPTIONAL REGULATOR, GNTR FAMILY"/>
    <property type="match status" value="1"/>
</dbReference>
<sequence>MRKKKKDQAYEEIRKLVLQRRSTDRFSFSENSLAAEMRMSRTPIREALQRLQMEGFIEIHPNRGVVIPEVSVVEVNETFALRMAVEEFVIREMTPQMTPENIGEMDLYLSRQKEAMERNDVLEYLRHDKDFHDLFFRLYANSLIFNTIQRVLDRFYSMGTNVLRRPGSVQRSFAEHCAVADAVRNGDGEKAASAMHAHLITGKNNVLSIPGNIESVV</sequence>
<dbReference type="AlphaFoldDB" id="A0A4R8MJW3"/>
<comment type="caution">
    <text evidence="5">The sequence shown here is derived from an EMBL/GenBank/DDBJ whole genome shotgun (WGS) entry which is preliminary data.</text>
</comment>
<evidence type="ECO:0000256" key="1">
    <source>
        <dbReference type="ARBA" id="ARBA00023015"/>
    </source>
</evidence>
<keyword evidence="2 5" id="KW-0238">DNA-binding</keyword>
<dbReference type="InterPro" id="IPR011711">
    <property type="entry name" value="GntR_C"/>
</dbReference>
<dbReference type="PROSITE" id="PS50949">
    <property type="entry name" value="HTH_GNTR"/>
    <property type="match status" value="1"/>
</dbReference>
<dbReference type="Proteomes" id="UP000295066">
    <property type="component" value="Unassembled WGS sequence"/>
</dbReference>
<dbReference type="EMBL" id="SORI01000001">
    <property type="protein sequence ID" value="TDY64947.1"/>
    <property type="molecule type" value="Genomic_DNA"/>
</dbReference>
<evidence type="ECO:0000313" key="6">
    <source>
        <dbReference type="Proteomes" id="UP000295066"/>
    </source>
</evidence>
<name>A0A4R8MJW3_9BACT</name>
<dbReference type="InterPro" id="IPR036388">
    <property type="entry name" value="WH-like_DNA-bd_sf"/>
</dbReference>
<keyword evidence="3" id="KW-0804">Transcription</keyword>